<dbReference type="Pfam" id="PF00096">
    <property type="entry name" value="zf-C2H2"/>
    <property type="match status" value="1"/>
</dbReference>
<feature type="domain" description="C2H2-type" evidence="6">
    <location>
        <begin position="208"/>
        <end position="237"/>
    </location>
</feature>
<dbReference type="Proteomes" id="UP000275846">
    <property type="component" value="Unassembled WGS sequence"/>
</dbReference>
<evidence type="ECO:0000313" key="9">
    <source>
        <dbReference type="WBParaSite" id="SSLN_0001972901-mRNA-1"/>
    </source>
</evidence>
<keyword evidence="3 5" id="KW-0863">Zinc-finger</keyword>
<evidence type="ECO:0000313" key="8">
    <source>
        <dbReference type="Proteomes" id="UP000275846"/>
    </source>
</evidence>
<evidence type="ECO:0000256" key="2">
    <source>
        <dbReference type="ARBA" id="ARBA00022737"/>
    </source>
</evidence>
<dbReference type="InterPro" id="IPR050329">
    <property type="entry name" value="GLI_C2H2-zinc-finger"/>
</dbReference>
<name>A0A183TRA9_SCHSO</name>
<dbReference type="GO" id="GO:0000981">
    <property type="term" value="F:DNA-binding transcription factor activity, RNA polymerase II-specific"/>
    <property type="evidence" value="ECO:0007669"/>
    <property type="project" value="TreeGrafter"/>
</dbReference>
<dbReference type="SMART" id="SM00355">
    <property type="entry name" value="ZnF_C2H2"/>
    <property type="match status" value="4"/>
</dbReference>
<proteinExistence type="predicted"/>
<dbReference type="Gene3D" id="3.30.160.60">
    <property type="entry name" value="Classic Zinc Finger"/>
    <property type="match status" value="4"/>
</dbReference>
<evidence type="ECO:0000313" key="7">
    <source>
        <dbReference type="EMBL" id="VDM05394.1"/>
    </source>
</evidence>
<dbReference type="GO" id="GO:0000978">
    <property type="term" value="F:RNA polymerase II cis-regulatory region sequence-specific DNA binding"/>
    <property type="evidence" value="ECO:0007669"/>
    <property type="project" value="TreeGrafter"/>
</dbReference>
<dbReference type="InterPro" id="IPR036236">
    <property type="entry name" value="Znf_C2H2_sf"/>
</dbReference>
<keyword evidence="2" id="KW-0677">Repeat</keyword>
<keyword evidence="8" id="KW-1185">Reference proteome</keyword>
<accession>A0A183TRA9</accession>
<dbReference type="PROSITE" id="PS00028">
    <property type="entry name" value="ZINC_FINGER_C2H2_1"/>
    <property type="match status" value="4"/>
</dbReference>
<dbReference type="WBParaSite" id="SSLN_0001972901-mRNA-1">
    <property type="protein sequence ID" value="SSLN_0001972901-mRNA-1"/>
    <property type="gene ID" value="SSLN_0001972901"/>
</dbReference>
<dbReference type="EMBL" id="UYSU01045960">
    <property type="protein sequence ID" value="VDM05394.1"/>
    <property type="molecule type" value="Genomic_DNA"/>
</dbReference>
<dbReference type="PROSITE" id="PS50157">
    <property type="entry name" value="ZINC_FINGER_C2H2_2"/>
    <property type="match status" value="4"/>
</dbReference>
<keyword evidence="4" id="KW-0862">Zinc</keyword>
<protein>
    <submittedName>
        <fullName evidence="9">Zinc finger protein</fullName>
    </submittedName>
</protein>
<dbReference type="AlphaFoldDB" id="A0A183TRA9"/>
<evidence type="ECO:0000256" key="5">
    <source>
        <dbReference type="PROSITE-ProRule" id="PRU00042"/>
    </source>
</evidence>
<dbReference type="OrthoDB" id="6077919at2759"/>
<dbReference type="PANTHER" id="PTHR19818">
    <property type="entry name" value="ZINC FINGER PROTEIN ZIC AND GLI"/>
    <property type="match status" value="1"/>
</dbReference>
<organism evidence="9">
    <name type="scientific">Schistocephalus solidus</name>
    <name type="common">Tapeworm</name>
    <dbReference type="NCBI Taxonomy" id="70667"/>
    <lineage>
        <taxon>Eukaryota</taxon>
        <taxon>Metazoa</taxon>
        <taxon>Spiralia</taxon>
        <taxon>Lophotrochozoa</taxon>
        <taxon>Platyhelminthes</taxon>
        <taxon>Cestoda</taxon>
        <taxon>Eucestoda</taxon>
        <taxon>Diphyllobothriidea</taxon>
        <taxon>Diphyllobothriidae</taxon>
        <taxon>Schistocephalus</taxon>
    </lineage>
</organism>
<dbReference type="GO" id="GO:0008270">
    <property type="term" value="F:zinc ion binding"/>
    <property type="evidence" value="ECO:0007669"/>
    <property type="project" value="UniProtKB-KW"/>
</dbReference>
<evidence type="ECO:0000256" key="3">
    <source>
        <dbReference type="ARBA" id="ARBA00022771"/>
    </source>
</evidence>
<dbReference type="SUPFAM" id="SSF57667">
    <property type="entry name" value="beta-beta-alpha zinc fingers"/>
    <property type="match status" value="2"/>
</dbReference>
<feature type="domain" description="C2H2-type" evidence="6">
    <location>
        <begin position="271"/>
        <end position="300"/>
    </location>
</feature>
<dbReference type="GO" id="GO:0005634">
    <property type="term" value="C:nucleus"/>
    <property type="evidence" value="ECO:0007669"/>
    <property type="project" value="UniProtKB-ARBA"/>
</dbReference>
<sequence>MTPNDKPRLMDYQLADQLDEPFLHGCKVRYFLLAAGVMHSAMAAIFAKMSEESLRLAFSTASTTKGWEPESGEQTKRPNVQSEVIDLSVKRNPQDSICIERLQPDVLPPVIPPPLPPCLSTASVVLASSMMAIKTPKERNSWCEKLDRNISQLQRQSQSDFFPVVPGYSPLRQSQSDFFPVVPGYSPLVPRIPTNRPFSMPTSSDEEFICKVAGCEKKFRSHNSLVNHHRIHTGERPFACDFPGCWQAFARQSNLITHRLVHLDREMRRKFICPVGGCGRNFLKKTNLEDHLNLHLGRRPYKCEHPGCGKAFRCRSNLSGHRRVHLRSKEAGQSNQSSALEKRIELILARAVDGPDGQQSPL</sequence>
<dbReference type="GO" id="GO:0045944">
    <property type="term" value="P:positive regulation of transcription by RNA polymerase II"/>
    <property type="evidence" value="ECO:0007669"/>
    <property type="project" value="UniProtKB-ARBA"/>
</dbReference>
<dbReference type="PANTHER" id="PTHR19818:SF139">
    <property type="entry name" value="PAIR-RULE PROTEIN ODD-PAIRED"/>
    <property type="match status" value="1"/>
</dbReference>
<dbReference type="STRING" id="70667.A0A183TRA9"/>
<dbReference type="InterPro" id="IPR013087">
    <property type="entry name" value="Znf_C2H2_type"/>
</dbReference>
<feature type="domain" description="C2H2-type" evidence="6">
    <location>
        <begin position="301"/>
        <end position="330"/>
    </location>
</feature>
<keyword evidence="1" id="KW-0479">Metal-binding</keyword>
<evidence type="ECO:0000256" key="4">
    <source>
        <dbReference type="ARBA" id="ARBA00022833"/>
    </source>
</evidence>
<evidence type="ECO:0000256" key="1">
    <source>
        <dbReference type="ARBA" id="ARBA00022723"/>
    </source>
</evidence>
<reference evidence="9" key="1">
    <citation type="submission" date="2016-06" db="UniProtKB">
        <authorList>
            <consortium name="WormBaseParasite"/>
        </authorList>
    </citation>
    <scope>IDENTIFICATION</scope>
</reference>
<gene>
    <name evidence="7" type="ORF">SSLN_LOCUS19008</name>
</gene>
<reference evidence="7 8" key="2">
    <citation type="submission" date="2018-11" db="EMBL/GenBank/DDBJ databases">
        <authorList>
            <consortium name="Pathogen Informatics"/>
        </authorList>
    </citation>
    <scope>NUCLEOTIDE SEQUENCE [LARGE SCALE GENOMIC DNA]</scope>
    <source>
        <strain evidence="7 8">NST_G2</strain>
    </source>
</reference>
<feature type="domain" description="C2H2-type" evidence="6">
    <location>
        <begin position="238"/>
        <end position="267"/>
    </location>
</feature>
<evidence type="ECO:0000259" key="6">
    <source>
        <dbReference type="PROSITE" id="PS50157"/>
    </source>
</evidence>
<dbReference type="FunFam" id="3.30.160.60:FF:000690">
    <property type="entry name" value="Zinc finger protein 354C"/>
    <property type="match status" value="1"/>
</dbReference>